<dbReference type="OrthoDB" id="10003553at2"/>
<protein>
    <submittedName>
        <fullName evidence="1">Uncharacterized protein</fullName>
    </submittedName>
</protein>
<reference evidence="1 2" key="1">
    <citation type="submission" date="2016-10" db="EMBL/GenBank/DDBJ databases">
        <authorList>
            <person name="de Groot N.N."/>
        </authorList>
    </citation>
    <scope>NUCLEOTIDE SEQUENCE [LARGE SCALE GENOMIC DNA]</scope>
    <source>
        <strain evidence="1 2">OK461</strain>
    </source>
</reference>
<gene>
    <name evidence="1" type="ORF">SAMN02787118_103400</name>
</gene>
<dbReference type="Proteomes" id="UP000181942">
    <property type="component" value="Unassembled WGS sequence"/>
</dbReference>
<evidence type="ECO:0000313" key="2">
    <source>
        <dbReference type="Proteomes" id="UP000181942"/>
    </source>
</evidence>
<sequence>MHWARRITGYLIVSSVLAGAAFAGYTVYDRHQTKCAPSRHEAAELSKQIAADATQGFPTPDLSTPGAFEEALSDIQSKAQADTAVTAEYFTVVVTNASCFNDDEVASSRLWLRQQERRDQDVQKYWYCWDSGPKKPHHLGHRVAGDHLCTWGELRQAGMVD</sequence>
<dbReference type="AlphaFoldDB" id="A0A1I2FE76"/>
<organism evidence="1 2">
    <name type="scientific">Streptomyces mirabilis</name>
    <dbReference type="NCBI Taxonomy" id="68239"/>
    <lineage>
        <taxon>Bacteria</taxon>
        <taxon>Bacillati</taxon>
        <taxon>Actinomycetota</taxon>
        <taxon>Actinomycetes</taxon>
        <taxon>Kitasatosporales</taxon>
        <taxon>Streptomycetaceae</taxon>
        <taxon>Streptomyces</taxon>
    </lineage>
</organism>
<dbReference type="EMBL" id="FONR01000003">
    <property type="protein sequence ID" value="SFF03047.1"/>
    <property type="molecule type" value="Genomic_DNA"/>
</dbReference>
<proteinExistence type="predicted"/>
<accession>A0A1I2FE76</accession>
<dbReference type="RefSeq" id="WP_075027194.1">
    <property type="nucleotide sequence ID" value="NZ_FONR01000003.1"/>
</dbReference>
<name>A0A1I2FE76_9ACTN</name>
<evidence type="ECO:0000313" key="1">
    <source>
        <dbReference type="EMBL" id="SFF03047.1"/>
    </source>
</evidence>